<dbReference type="InterPro" id="IPR050428">
    <property type="entry name" value="TCS_sensor_his_kinase"/>
</dbReference>
<evidence type="ECO:0000256" key="5">
    <source>
        <dbReference type="ARBA" id="ARBA00022777"/>
    </source>
</evidence>
<dbReference type="InterPro" id="IPR036890">
    <property type="entry name" value="HATPase_C_sf"/>
</dbReference>
<dbReference type="SUPFAM" id="SSF55874">
    <property type="entry name" value="ATPase domain of HSP90 chaperone/DNA topoisomerase II/histidine kinase"/>
    <property type="match status" value="1"/>
</dbReference>
<dbReference type="OrthoDB" id="3357461at2"/>
<dbReference type="Proteomes" id="UP000028058">
    <property type="component" value="Unassembled WGS sequence"/>
</dbReference>
<keyword evidence="3" id="KW-0597">Phosphoprotein</keyword>
<keyword evidence="4" id="KW-0808">Transferase</keyword>
<dbReference type="EMBL" id="JNAD02000013">
    <property type="protein sequence ID" value="RKM92553.1"/>
    <property type="molecule type" value="Genomic_DNA"/>
</dbReference>
<reference evidence="8 9" key="1">
    <citation type="journal article" date="2014" name="Genome Announc.">
        <title>Draft Genome Sequence of Streptomyces fradiae ATCC 19609, a Strain Highly Sensitive to Antibiotics.</title>
        <authorList>
            <person name="Bekker O.B."/>
            <person name="Klimina K.M."/>
            <person name="Vatlin A.A."/>
            <person name="Zakharevich N.V."/>
            <person name="Kasianov A.S."/>
            <person name="Danilenko V.N."/>
        </authorList>
    </citation>
    <scope>NUCLEOTIDE SEQUENCE [LARGE SCALE GENOMIC DNA]</scope>
    <source>
        <strain evidence="8 9">ATCC 19609</strain>
    </source>
</reference>
<dbReference type="PANTHER" id="PTHR45436">
    <property type="entry name" value="SENSOR HISTIDINE KINASE YKOH"/>
    <property type="match status" value="1"/>
</dbReference>
<keyword evidence="5 8" id="KW-0418">Kinase</keyword>
<dbReference type="PANTHER" id="PTHR45436:SF5">
    <property type="entry name" value="SENSOR HISTIDINE KINASE TRCS"/>
    <property type="match status" value="1"/>
</dbReference>
<comment type="caution">
    <text evidence="8">The sequence shown here is derived from an EMBL/GenBank/DDBJ whole genome shotgun (WGS) entry which is preliminary data.</text>
</comment>
<feature type="domain" description="Histidine kinase/HSP90-like ATPase" evidence="7">
    <location>
        <begin position="231"/>
        <end position="338"/>
    </location>
</feature>
<dbReference type="GO" id="GO:0000160">
    <property type="term" value="P:phosphorelay signal transduction system"/>
    <property type="evidence" value="ECO:0007669"/>
    <property type="project" value="TreeGrafter"/>
</dbReference>
<evidence type="ECO:0000256" key="3">
    <source>
        <dbReference type="ARBA" id="ARBA00022553"/>
    </source>
</evidence>
<feature type="compositionally biased region" description="Low complexity" evidence="6">
    <location>
        <begin position="368"/>
        <end position="381"/>
    </location>
</feature>
<organism evidence="8 9">
    <name type="scientific">Streptomyces xinghaiensis</name>
    <dbReference type="NCBI Taxonomy" id="1038928"/>
    <lineage>
        <taxon>Bacteria</taxon>
        <taxon>Bacillati</taxon>
        <taxon>Actinomycetota</taxon>
        <taxon>Actinomycetes</taxon>
        <taxon>Kitasatosporales</taxon>
        <taxon>Streptomycetaceae</taxon>
        <taxon>Streptomyces</taxon>
    </lineage>
</organism>
<feature type="region of interest" description="Disordered" evidence="6">
    <location>
        <begin position="352"/>
        <end position="435"/>
    </location>
</feature>
<dbReference type="EC" id="2.7.13.3" evidence="2"/>
<name>A0A3R7ING1_9ACTN</name>
<protein>
    <recommendedName>
        <fullName evidence="2">histidine kinase</fullName>
        <ecNumber evidence="2">2.7.13.3</ecNumber>
    </recommendedName>
</protein>
<evidence type="ECO:0000256" key="6">
    <source>
        <dbReference type="SAM" id="MobiDB-lite"/>
    </source>
</evidence>
<dbReference type="InterPro" id="IPR003594">
    <property type="entry name" value="HATPase_dom"/>
</dbReference>
<accession>A0A3R7ING1</accession>
<dbReference type="GO" id="GO:0005886">
    <property type="term" value="C:plasma membrane"/>
    <property type="evidence" value="ECO:0007669"/>
    <property type="project" value="TreeGrafter"/>
</dbReference>
<dbReference type="Pfam" id="PF02518">
    <property type="entry name" value="HATPase_c"/>
    <property type="match status" value="1"/>
</dbReference>
<dbReference type="AlphaFoldDB" id="A0A3R7ING1"/>
<evidence type="ECO:0000259" key="7">
    <source>
        <dbReference type="Pfam" id="PF02518"/>
    </source>
</evidence>
<evidence type="ECO:0000313" key="9">
    <source>
        <dbReference type="Proteomes" id="UP000028058"/>
    </source>
</evidence>
<evidence type="ECO:0000313" key="8">
    <source>
        <dbReference type="EMBL" id="RKM92553.1"/>
    </source>
</evidence>
<dbReference type="Gene3D" id="3.30.565.10">
    <property type="entry name" value="Histidine kinase-like ATPase, C-terminal domain"/>
    <property type="match status" value="1"/>
</dbReference>
<evidence type="ECO:0000256" key="4">
    <source>
        <dbReference type="ARBA" id="ARBA00022679"/>
    </source>
</evidence>
<sequence length="435" mass="46236">MTAIPEAATVVLGATTTAGAVAAVLLARSRAAYSKAAASETARASSAEDRETELRDELRHLVTARLPAYAQHLISTHYPIPGPLSSRLSETEIGKLIENVLAQFAEAILTQRRRMDAAAWSAVRGTSSHTQSVANRMQDVIDELQRKNDSPELLNAFFGIDHLNEQMIRHLQKAAIAAGGWPGHVRKNTHVPDVVTGAQSRLHGYERIQIVSNLRATNVGIVGRAAEPIAVACAELMANALEHSNDDLKVTVTLLQTDNGTVSIQIDDAGTGMTPEERARGARLVSGEGAHDLLLTQLGDPPALGFAAIGRLVADHGFKVSIDQPSPYNGVRAVLSIPPHLLVEVDERTNPVSAMAPLPAPPPRRPQRSASHAAPAPASGSDLPQRHRKQPLGSASAQPAPASRTPDPDRAGAIWGDFQHGYTAARTNTESKDAT</sequence>
<evidence type="ECO:0000256" key="2">
    <source>
        <dbReference type="ARBA" id="ARBA00012438"/>
    </source>
</evidence>
<proteinExistence type="predicted"/>
<dbReference type="RefSeq" id="WP_050363535.1">
    <property type="nucleotide sequence ID" value="NZ_JNAD02000013.1"/>
</dbReference>
<gene>
    <name evidence="8" type="ORF">SFRA_024480</name>
</gene>
<keyword evidence="9" id="KW-1185">Reference proteome</keyword>
<comment type="catalytic activity">
    <reaction evidence="1">
        <text>ATP + protein L-histidine = ADP + protein N-phospho-L-histidine.</text>
        <dbReference type="EC" id="2.7.13.3"/>
    </reaction>
</comment>
<evidence type="ECO:0000256" key="1">
    <source>
        <dbReference type="ARBA" id="ARBA00000085"/>
    </source>
</evidence>
<dbReference type="GO" id="GO:0004673">
    <property type="term" value="F:protein histidine kinase activity"/>
    <property type="evidence" value="ECO:0007669"/>
    <property type="project" value="UniProtKB-EC"/>
</dbReference>